<sequence>RDGLHLTPDGNAVVYQEVIKVFNDAGLSADKMPYDFPHHSKVDDKNPESSFQQNVCDASL</sequence>
<dbReference type="PANTHER" id="PTHR14209:SF36">
    <property type="entry name" value="GDSL-LIKE LIPASE_ACYLHYDROLASE FAMILY PROTEIN, EXPRESSED"/>
    <property type="match status" value="1"/>
</dbReference>
<accession>A0A2K3ND50</accession>
<dbReference type="Gene3D" id="3.40.50.1110">
    <property type="entry name" value="SGNH hydrolase"/>
    <property type="match status" value="1"/>
</dbReference>
<dbReference type="Proteomes" id="UP000236291">
    <property type="component" value="Unassembled WGS sequence"/>
</dbReference>
<reference evidence="2 3" key="2">
    <citation type="journal article" date="2017" name="Front. Plant Sci.">
        <title>Gene Classification and Mining of Molecular Markers Useful in Red Clover (Trifolium pratense) Breeding.</title>
        <authorList>
            <person name="Istvanek J."/>
            <person name="Dluhosova J."/>
            <person name="Dluhos P."/>
            <person name="Patkova L."/>
            <person name="Nedelnik J."/>
            <person name="Repkova J."/>
        </authorList>
    </citation>
    <scope>NUCLEOTIDE SEQUENCE [LARGE SCALE GENOMIC DNA]</scope>
    <source>
        <strain evidence="3">cv. Tatra</strain>
        <tissue evidence="2">Young leaves</tissue>
    </source>
</reference>
<feature type="compositionally biased region" description="Basic and acidic residues" evidence="1">
    <location>
        <begin position="37"/>
        <end position="47"/>
    </location>
</feature>
<name>A0A2K3ND50_TRIPR</name>
<proteinExistence type="predicted"/>
<protein>
    <submittedName>
        <fullName evidence="2">GDSL esterase/lipase</fullName>
    </submittedName>
</protein>
<evidence type="ECO:0000313" key="3">
    <source>
        <dbReference type="Proteomes" id="UP000236291"/>
    </source>
</evidence>
<reference evidence="2 3" key="1">
    <citation type="journal article" date="2014" name="Am. J. Bot.">
        <title>Genome assembly and annotation for red clover (Trifolium pratense; Fabaceae).</title>
        <authorList>
            <person name="Istvanek J."/>
            <person name="Jaros M."/>
            <person name="Krenek A."/>
            <person name="Repkova J."/>
        </authorList>
    </citation>
    <scope>NUCLEOTIDE SEQUENCE [LARGE SCALE GENOMIC DNA]</scope>
    <source>
        <strain evidence="3">cv. Tatra</strain>
        <tissue evidence="2">Young leaves</tissue>
    </source>
</reference>
<dbReference type="EMBL" id="ASHM01019528">
    <property type="protein sequence ID" value="PNY00945.1"/>
    <property type="molecule type" value="Genomic_DNA"/>
</dbReference>
<feature type="compositionally biased region" description="Polar residues" evidence="1">
    <location>
        <begin position="48"/>
        <end position="60"/>
    </location>
</feature>
<dbReference type="InterPro" id="IPR045136">
    <property type="entry name" value="Iah1-like"/>
</dbReference>
<dbReference type="PANTHER" id="PTHR14209">
    <property type="entry name" value="ISOAMYL ACETATE-HYDROLYZING ESTERASE 1"/>
    <property type="match status" value="1"/>
</dbReference>
<comment type="caution">
    <text evidence="2">The sequence shown here is derived from an EMBL/GenBank/DDBJ whole genome shotgun (WGS) entry which is preliminary data.</text>
</comment>
<dbReference type="InterPro" id="IPR036514">
    <property type="entry name" value="SGNH_hydro_sf"/>
</dbReference>
<dbReference type="ExpressionAtlas" id="A0A2K3ND50">
    <property type="expression patterns" value="baseline"/>
</dbReference>
<dbReference type="STRING" id="57577.A0A2K3ND50"/>
<feature type="region of interest" description="Disordered" evidence="1">
    <location>
        <begin position="37"/>
        <end position="60"/>
    </location>
</feature>
<feature type="non-terminal residue" evidence="2">
    <location>
        <position position="1"/>
    </location>
</feature>
<gene>
    <name evidence="2" type="ORF">L195_g024232</name>
</gene>
<organism evidence="2 3">
    <name type="scientific">Trifolium pratense</name>
    <name type="common">Red clover</name>
    <dbReference type="NCBI Taxonomy" id="57577"/>
    <lineage>
        <taxon>Eukaryota</taxon>
        <taxon>Viridiplantae</taxon>
        <taxon>Streptophyta</taxon>
        <taxon>Embryophyta</taxon>
        <taxon>Tracheophyta</taxon>
        <taxon>Spermatophyta</taxon>
        <taxon>Magnoliopsida</taxon>
        <taxon>eudicotyledons</taxon>
        <taxon>Gunneridae</taxon>
        <taxon>Pentapetalae</taxon>
        <taxon>rosids</taxon>
        <taxon>fabids</taxon>
        <taxon>Fabales</taxon>
        <taxon>Fabaceae</taxon>
        <taxon>Papilionoideae</taxon>
        <taxon>50 kb inversion clade</taxon>
        <taxon>NPAAA clade</taxon>
        <taxon>Hologalegina</taxon>
        <taxon>IRL clade</taxon>
        <taxon>Trifolieae</taxon>
        <taxon>Trifolium</taxon>
    </lineage>
</organism>
<dbReference type="AlphaFoldDB" id="A0A2K3ND50"/>
<evidence type="ECO:0000256" key="1">
    <source>
        <dbReference type="SAM" id="MobiDB-lite"/>
    </source>
</evidence>
<evidence type="ECO:0000313" key="2">
    <source>
        <dbReference type="EMBL" id="PNY00945.1"/>
    </source>
</evidence>